<organism evidence="6 7">
    <name type="scientific">Trichonephila clavipes</name>
    <name type="common">Golden silk orbweaver</name>
    <name type="synonym">Nephila clavipes</name>
    <dbReference type="NCBI Taxonomy" id="2585209"/>
    <lineage>
        <taxon>Eukaryota</taxon>
        <taxon>Metazoa</taxon>
        <taxon>Ecdysozoa</taxon>
        <taxon>Arthropoda</taxon>
        <taxon>Chelicerata</taxon>
        <taxon>Arachnida</taxon>
        <taxon>Araneae</taxon>
        <taxon>Araneomorphae</taxon>
        <taxon>Entelegynae</taxon>
        <taxon>Araneoidea</taxon>
        <taxon>Nephilidae</taxon>
        <taxon>Trichonephila</taxon>
    </lineage>
</organism>
<dbReference type="SUPFAM" id="SSF53098">
    <property type="entry name" value="Ribonuclease H-like"/>
    <property type="match status" value="1"/>
</dbReference>
<dbReference type="Pfam" id="PF14223">
    <property type="entry name" value="Retrotran_gag_2"/>
    <property type="match status" value="1"/>
</dbReference>
<evidence type="ECO:0000313" key="7">
    <source>
        <dbReference type="Proteomes" id="UP000887159"/>
    </source>
</evidence>
<dbReference type="PANTHER" id="PTHR42648:SF24">
    <property type="entry name" value="INTEGRASE CATALYTIC DOMAIN-CONTAINING PROTEIN"/>
    <property type="match status" value="1"/>
</dbReference>
<dbReference type="GO" id="GO:0006508">
    <property type="term" value="P:proteolysis"/>
    <property type="evidence" value="ECO:0007669"/>
    <property type="project" value="UniProtKB-KW"/>
</dbReference>
<proteinExistence type="predicted"/>
<keyword evidence="1" id="KW-0378">Hydrolase</keyword>
<dbReference type="Proteomes" id="UP000887159">
    <property type="component" value="Unassembled WGS sequence"/>
</dbReference>
<feature type="domain" description="Integrase catalytic" evidence="5">
    <location>
        <begin position="415"/>
        <end position="580"/>
    </location>
</feature>
<dbReference type="InterPro" id="IPR039537">
    <property type="entry name" value="Retrotran_Ty1/copia-like"/>
</dbReference>
<dbReference type="InterPro" id="IPR001584">
    <property type="entry name" value="Integrase_cat-core"/>
</dbReference>
<dbReference type="InterPro" id="IPR054722">
    <property type="entry name" value="PolX-like_BBD"/>
</dbReference>
<dbReference type="InterPro" id="IPR001878">
    <property type="entry name" value="Znf_CCHC"/>
</dbReference>
<sequence>MNSVASTQNRVTDMEFNNQISVLTQHNWNTWKHDMQVLLMHYGCWQFIIQTKPEQPDEEATYKEKLDLQLHQFFGTKYQPGENVGIFISRVKTAATRLQEASHKLDDLCIGFQLIRWLPQEFQSTVQQIYRWKEEDFRVVKIEAELILEANRLQLIKQDLEKAENAYLSSFTSKKSKTLPGATAAAHGDPNGKNDYQKKGGKVFNCKTIKNVKQSIKTIGPCYVCNKYGHLKVNCKEKKSLQKPPSTVNETFNTEFNINLRFCEAESSLLELDKQLVTSCILFEENSDKGVWVIDTAATSHFCNDKSLFLDLKPITNMKMSLATEDKSCPVEGIGTLRFRVKYKGSFHEITLTDVLFNPKLRRNLLSGSRLESKGAHFVGTKGLPRLTDNGKTHCIPCKLAKSKRVSFKKTDAVRSKRPLELLHMELCGPMPTKSQGGNKYFLSIIDDYSRKVTVFPIRNKSDVFHTFIRFQKRAERFLSKKVIAVRTDGGLEFCNKDMDNFLTELGINHEVTNSYSPEMNGVAERFNLTALDGIKTLLKSSEVPHKFWGEALLCFTYAWNRICHKDSNKTPFEKYSGRKPSVLHLIPFGCLAYAGVPKQIRKKFDMRAKMGIMMGYAQRTKGYRIWLIDENKLVETINVRFDENKRGINFKQKVNSNLGYNLNLPDYYDDEDDFDRVKDSLTSRLVSKTSTETPATSEKPGVSPDNHNLIPCTEVKWIRNIGRKVTGSKVYYSIEGEATRLKYFNKIERYCKRHNIEYDPSLFNFRKDNTESQGFSDLSEQQEALMVEVTIPNCYKQVIRSRDASKWHDAMDKEINVMKERKVWDLVDHPDNIKILENRWVYTIKYDGKKIKLLDTRPDIMYAVNVLSQFQANPGIKHWNCLLRLLGYL</sequence>
<dbReference type="GO" id="GO:0015074">
    <property type="term" value="P:DNA integration"/>
    <property type="evidence" value="ECO:0007669"/>
    <property type="project" value="InterPro"/>
</dbReference>
<keyword evidence="2" id="KW-0863">Zinc-finger</keyword>
<evidence type="ECO:0000313" key="6">
    <source>
        <dbReference type="EMBL" id="GFY20223.1"/>
    </source>
</evidence>
<accession>A0A8X6T720</accession>
<keyword evidence="2" id="KW-0479">Metal-binding</keyword>
<dbReference type="PROSITE" id="PS50158">
    <property type="entry name" value="ZF_CCHC"/>
    <property type="match status" value="1"/>
</dbReference>
<gene>
    <name evidence="6" type="ORF">TNCV_208551</name>
</gene>
<keyword evidence="7" id="KW-1185">Reference proteome</keyword>
<comment type="caution">
    <text evidence="6">The sequence shown here is derived from an EMBL/GenBank/DDBJ whole genome shotgun (WGS) entry which is preliminary data.</text>
</comment>
<dbReference type="InterPro" id="IPR057670">
    <property type="entry name" value="SH3_retrovirus"/>
</dbReference>
<dbReference type="InterPro" id="IPR036397">
    <property type="entry name" value="RNaseH_sf"/>
</dbReference>
<dbReference type="Pfam" id="PF22936">
    <property type="entry name" value="Pol_BBD"/>
    <property type="match status" value="1"/>
</dbReference>
<protein>
    <submittedName>
        <fullName evidence="6">Retrovirus-related Pol polyprotein from transposon TNT 1-94</fullName>
    </submittedName>
</protein>
<reference evidence="6" key="1">
    <citation type="submission" date="2020-08" db="EMBL/GenBank/DDBJ databases">
        <title>Multicomponent nature underlies the extraordinary mechanical properties of spider dragline silk.</title>
        <authorList>
            <person name="Kono N."/>
            <person name="Nakamura H."/>
            <person name="Mori M."/>
            <person name="Yoshida Y."/>
            <person name="Ohtoshi R."/>
            <person name="Malay A.D."/>
            <person name="Moran D.A.P."/>
            <person name="Tomita M."/>
            <person name="Numata K."/>
            <person name="Arakawa K."/>
        </authorList>
    </citation>
    <scope>NUCLEOTIDE SEQUENCE</scope>
</reference>
<evidence type="ECO:0000256" key="1">
    <source>
        <dbReference type="ARBA" id="ARBA00022670"/>
    </source>
</evidence>
<dbReference type="Gene3D" id="3.30.420.10">
    <property type="entry name" value="Ribonuclease H-like superfamily/Ribonuclease H"/>
    <property type="match status" value="1"/>
</dbReference>
<dbReference type="Pfam" id="PF00665">
    <property type="entry name" value="rve"/>
    <property type="match status" value="1"/>
</dbReference>
<name>A0A8X6T720_TRICX</name>
<feature type="domain" description="CCHC-type" evidence="4">
    <location>
        <begin position="222"/>
        <end position="237"/>
    </location>
</feature>
<dbReference type="GO" id="GO:0008233">
    <property type="term" value="F:peptidase activity"/>
    <property type="evidence" value="ECO:0007669"/>
    <property type="project" value="UniProtKB-KW"/>
</dbReference>
<dbReference type="GO" id="GO:0003676">
    <property type="term" value="F:nucleic acid binding"/>
    <property type="evidence" value="ECO:0007669"/>
    <property type="project" value="InterPro"/>
</dbReference>
<feature type="compositionally biased region" description="Polar residues" evidence="3">
    <location>
        <begin position="686"/>
        <end position="697"/>
    </location>
</feature>
<feature type="region of interest" description="Disordered" evidence="3">
    <location>
        <begin position="686"/>
        <end position="706"/>
    </location>
</feature>
<dbReference type="GO" id="GO:0008270">
    <property type="term" value="F:zinc ion binding"/>
    <property type="evidence" value="ECO:0007669"/>
    <property type="project" value="UniProtKB-KW"/>
</dbReference>
<evidence type="ECO:0000256" key="3">
    <source>
        <dbReference type="SAM" id="MobiDB-lite"/>
    </source>
</evidence>
<dbReference type="InterPro" id="IPR012337">
    <property type="entry name" value="RNaseH-like_sf"/>
</dbReference>
<keyword evidence="2" id="KW-0862">Zinc</keyword>
<evidence type="ECO:0000259" key="4">
    <source>
        <dbReference type="PROSITE" id="PS50158"/>
    </source>
</evidence>
<evidence type="ECO:0000259" key="5">
    <source>
        <dbReference type="PROSITE" id="PS50994"/>
    </source>
</evidence>
<dbReference type="EMBL" id="BMAU01021355">
    <property type="protein sequence ID" value="GFY20223.1"/>
    <property type="molecule type" value="Genomic_DNA"/>
</dbReference>
<dbReference type="PANTHER" id="PTHR42648">
    <property type="entry name" value="TRANSPOSASE, PUTATIVE-RELATED"/>
    <property type="match status" value="1"/>
</dbReference>
<dbReference type="Pfam" id="PF25597">
    <property type="entry name" value="SH3_retrovirus"/>
    <property type="match status" value="1"/>
</dbReference>
<evidence type="ECO:0000256" key="2">
    <source>
        <dbReference type="PROSITE-ProRule" id="PRU00047"/>
    </source>
</evidence>
<dbReference type="PROSITE" id="PS50994">
    <property type="entry name" value="INTEGRASE"/>
    <property type="match status" value="1"/>
</dbReference>
<dbReference type="AlphaFoldDB" id="A0A8X6T720"/>
<keyword evidence="1" id="KW-0645">Protease</keyword>